<dbReference type="AlphaFoldDB" id="A0A6A6V210"/>
<feature type="region of interest" description="Disordered" evidence="1">
    <location>
        <begin position="305"/>
        <end position="337"/>
    </location>
</feature>
<feature type="compositionally biased region" description="Low complexity" evidence="1">
    <location>
        <begin position="468"/>
        <end position="487"/>
    </location>
</feature>
<feature type="region of interest" description="Disordered" evidence="1">
    <location>
        <begin position="442"/>
        <end position="518"/>
    </location>
</feature>
<reference evidence="2" key="1">
    <citation type="journal article" date="2020" name="Stud. Mycol.">
        <title>101 Dothideomycetes genomes: a test case for predicting lifestyles and emergence of pathogens.</title>
        <authorList>
            <person name="Haridas S."/>
            <person name="Albert R."/>
            <person name="Binder M."/>
            <person name="Bloem J."/>
            <person name="Labutti K."/>
            <person name="Salamov A."/>
            <person name="Andreopoulos B."/>
            <person name="Baker S."/>
            <person name="Barry K."/>
            <person name="Bills G."/>
            <person name="Bluhm B."/>
            <person name="Cannon C."/>
            <person name="Castanera R."/>
            <person name="Culley D."/>
            <person name="Daum C."/>
            <person name="Ezra D."/>
            <person name="Gonzalez J."/>
            <person name="Henrissat B."/>
            <person name="Kuo A."/>
            <person name="Liang C."/>
            <person name="Lipzen A."/>
            <person name="Lutzoni F."/>
            <person name="Magnuson J."/>
            <person name="Mondo S."/>
            <person name="Nolan M."/>
            <person name="Ohm R."/>
            <person name="Pangilinan J."/>
            <person name="Park H.-J."/>
            <person name="Ramirez L."/>
            <person name="Alfaro M."/>
            <person name="Sun H."/>
            <person name="Tritt A."/>
            <person name="Yoshinaga Y."/>
            <person name="Zwiers L.-H."/>
            <person name="Turgeon B."/>
            <person name="Goodwin S."/>
            <person name="Spatafora J."/>
            <person name="Crous P."/>
            <person name="Grigoriev I."/>
        </authorList>
    </citation>
    <scope>NUCLEOTIDE SEQUENCE</scope>
    <source>
        <strain evidence="2">CBS 119925</strain>
    </source>
</reference>
<evidence type="ECO:0000256" key="1">
    <source>
        <dbReference type="SAM" id="MobiDB-lite"/>
    </source>
</evidence>
<feature type="compositionally biased region" description="Polar residues" evidence="1">
    <location>
        <begin position="454"/>
        <end position="467"/>
    </location>
</feature>
<feature type="compositionally biased region" description="Basic and acidic residues" evidence="1">
    <location>
        <begin position="382"/>
        <end position="393"/>
    </location>
</feature>
<feature type="region of interest" description="Disordered" evidence="1">
    <location>
        <begin position="130"/>
        <end position="152"/>
    </location>
</feature>
<evidence type="ECO:0000313" key="2">
    <source>
        <dbReference type="EMBL" id="KAF2743949.1"/>
    </source>
</evidence>
<gene>
    <name evidence="2" type="ORF">M011DRAFT_461207</name>
</gene>
<keyword evidence="3" id="KW-1185">Reference proteome</keyword>
<dbReference type="Proteomes" id="UP000799440">
    <property type="component" value="Unassembled WGS sequence"/>
</dbReference>
<feature type="region of interest" description="Disordered" evidence="1">
    <location>
        <begin position="171"/>
        <end position="202"/>
    </location>
</feature>
<dbReference type="PANTHER" id="PTHR40625">
    <property type="entry name" value="GTP-BINDING PROTEIN ESDC-RELATED"/>
    <property type="match status" value="1"/>
</dbReference>
<evidence type="ECO:0000313" key="3">
    <source>
        <dbReference type="Proteomes" id="UP000799440"/>
    </source>
</evidence>
<dbReference type="PANTHER" id="PTHR40625:SF1">
    <property type="entry name" value="AMP-ACTIVATED PROTEIN KINASE GLYCOGEN-BINDING DOMAIN-CONTAINING PROTEIN"/>
    <property type="match status" value="1"/>
</dbReference>
<feature type="region of interest" description="Disordered" evidence="1">
    <location>
        <begin position="367"/>
        <end position="401"/>
    </location>
</feature>
<organism evidence="2 3">
    <name type="scientific">Sporormia fimetaria CBS 119925</name>
    <dbReference type="NCBI Taxonomy" id="1340428"/>
    <lineage>
        <taxon>Eukaryota</taxon>
        <taxon>Fungi</taxon>
        <taxon>Dikarya</taxon>
        <taxon>Ascomycota</taxon>
        <taxon>Pezizomycotina</taxon>
        <taxon>Dothideomycetes</taxon>
        <taxon>Pleosporomycetidae</taxon>
        <taxon>Pleosporales</taxon>
        <taxon>Sporormiaceae</taxon>
        <taxon>Sporormia</taxon>
    </lineage>
</organism>
<name>A0A6A6V210_9PLEO</name>
<proteinExistence type="predicted"/>
<dbReference type="OrthoDB" id="5422351at2759"/>
<sequence>MATALVTFLFDCPVPAHTVELLGSWDNFGRSYHLRRDPRRSPRTWAGCFSFVDIFCDGNLSNLGAKRSGALKAGGTYWYYYKVNDGDEVHNPSEPSTTHCPLLPGQRLNILEVPMEINVLGHALPDAFTRNPEDRYLTPEPPKARKSPRIGDLCNPSFTVSLIAVGAPRSATYPREKRSLSPNPRQRSKSANSSPQPPMGLFDLKGMKAKVVHIPPRARSRSPAREIKIGAPVLVSTTAEDMDLVPRQQKMVKAAKALPLTVKETAERLKAFNPLRSNPIDCAANLGHRKSKSECPMDEAQLGLRRARSHGVPERASEIQASANRDRANSSDTRRTTRYCTFSNEPWVTSPSFPEHVELPSEPAAFEICTPPRRSKPALQSSDERPTSRRGGDSSDSLRSAPLEKDLPALPKHQAAVPMPTPNVRVSLIDRVARVVAVEKGSPAEGSIPEENDTPPSATTTVYYDSHSTLTSLSPLPSVPSLPASVSGDADLHSPTLTHSSGSPTPTESFPPSCLSLPTLLLDGEHDTQKDTSSLEDAFLAQVSALSSSTGASLVLTPVLHLDQDHEDQSDLISPSREVRSCGPEFFAQFSNPNSTEVSRAPTPILCLPPMSPDVGDDEVDAERRIGSGNRSRSRSCSDSWRNRKVTCFGMGVKEKGKEEEKAPRKESLAVEQDAWKSVTRGKRVSSVSRLEDLVGEFGFLGGVVH</sequence>
<feature type="compositionally biased region" description="Polar residues" evidence="1">
    <location>
        <begin position="495"/>
        <end position="508"/>
    </location>
</feature>
<accession>A0A6A6V210</accession>
<dbReference type="EMBL" id="MU006592">
    <property type="protein sequence ID" value="KAF2743949.1"/>
    <property type="molecule type" value="Genomic_DNA"/>
</dbReference>
<feature type="compositionally biased region" description="Basic and acidic residues" evidence="1">
    <location>
        <begin position="324"/>
        <end position="335"/>
    </location>
</feature>
<feature type="compositionally biased region" description="Polar residues" evidence="1">
    <location>
        <begin position="180"/>
        <end position="194"/>
    </location>
</feature>
<protein>
    <submittedName>
        <fullName evidence="2">Uncharacterized protein</fullName>
    </submittedName>
</protein>